<reference evidence="2 3" key="1">
    <citation type="journal article" date="2016" name="Proc. Natl. Acad. Sci. U.S.A.">
        <title>Lipid metabolic changes in an early divergent fungus govern the establishment of a mutualistic symbiosis with endobacteria.</title>
        <authorList>
            <person name="Lastovetsky O.A."/>
            <person name="Gaspar M.L."/>
            <person name="Mondo S.J."/>
            <person name="LaButti K.M."/>
            <person name="Sandor L."/>
            <person name="Grigoriev I.V."/>
            <person name="Henry S.A."/>
            <person name="Pawlowska T.E."/>
        </authorList>
    </citation>
    <scope>NUCLEOTIDE SEQUENCE [LARGE SCALE GENOMIC DNA]</scope>
    <source>
        <strain evidence="2 3">ATCC 11559</strain>
    </source>
</reference>
<dbReference type="EMBL" id="KV921558">
    <property type="protein sequence ID" value="ORE13199.1"/>
    <property type="molecule type" value="Genomic_DNA"/>
</dbReference>
<dbReference type="Proteomes" id="UP000242381">
    <property type="component" value="Unassembled WGS sequence"/>
</dbReference>
<feature type="region of interest" description="Disordered" evidence="1">
    <location>
        <begin position="1"/>
        <end position="24"/>
    </location>
</feature>
<sequence>MVHQKHTALKQSTNKDRYKHQRTEYQYPHRRLRYRLEYHVKSSQNTRVWVRGRRQHFDQCERTEDNLICSSDTRNKIPKFIDTRVHRQYGSTETCEEVLGNSIVLLQTLSLEIQQATTIN</sequence>
<gene>
    <name evidence="2" type="ORF">BCV71DRAFT_72983</name>
</gene>
<name>A0A1X0RME1_RHIZD</name>
<evidence type="ECO:0000313" key="2">
    <source>
        <dbReference type="EMBL" id="ORE13199.1"/>
    </source>
</evidence>
<evidence type="ECO:0000256" key="1">
    <source>
        <dbReference type="SAM" id="MobiDB-lite"/>
    </source>
</evidence>
<accession>A0A1X0RME1</accession>
<evidence type="ECO:0000313" key="3">
    <source>
        <dbReference type="Proteomes" id="UP000242381"/>
    </source>
</evidence>
<dbReference type="AlphaFoldDB" id="A0A1X0RME1"/>
<organism evidence="2 3">
    <name type="scientific">Rhizopus microsporus</name>
    <dbReference type="NCBI Taxonomy" id="58291"/>
    <lineage>
        <taxon>Eukaryota</taxon>
        <taxon>Fungi</taxon>
        <taxon>Fungi incertae sedis</taxon>
        <taxon>Mucoromycota</taxon>
        <taxon>Mucoromycotina</taxon>
        <taxon>Mucoromycetes</taxon>
        <taxon>Mucorales</taxon>
        <taxon>Mucorineae</taxon>
        <taxon>Rhizopodaceae</taxon>
        <taxon>Rhizopus</taxon>
    </lineage>
</organism>
<protein>
    <submittedName>
        <fullName evidence="2">Uncharacterized protein</fullName>
    </submittedName>
</protein>
<proteinExistence type="predicted"/>